<gene>
    <name evidence="2" type="ordered locus">Pcar_3162</name>
</gene>
<name>Q0C704_SYNC1</name>
<feature type="signal peptide" evidence="1">
    <location>
        <begin position="1"/>
        <end position="20"/>
    </location>
</feature>
<evidence type="ECO:0000256" key="1">
    <source>
        <dbReference type="SAM" id="SignalP"/>
    </source>
</evidence>
<accession>Q0C704</accession>
<dbReference type="Proteomes" id="UP000002534">
    <property type="component" value="Chromosome"/>
</dbReference>
<organism evidence="2 3">
    <name type="scientific">Syntrophotalea carbinolica (strain DSM 2380 / NBRC 103641 / GraBd1)</name>
    <name type="common">Pelobacter carbinolicus</name>
    <dbReference type="NCBI Taxonomy" id="338963"/>
    <lineage>
        <taxon>Bacteria</taxon>
        <taxon>Pseudomonadati</taxon>
        <taxon>Thermodesulfobacteriota</taxon>
        <taxon>Desulfuromonadia</taxon>
        <taxon>Desulfuromonadales</taxon>
        <taxon>Syntrophotaleaceae</taxon>
        <taxon>Syntrophotalea</taxon>
    </lineage>
</organism>
<dbReference type="AlphaFoldDB" id="Q0C704"/>
<dbReference type="EMBL" id="CP000142">
    <property type="protein sequence ID" value="ABI81783.1"/>
    <property type="molecule type" value="Genomic_DNA"/>
</dbReference>
<dbReference type="KEGG" id="pca:Pcar_3162"/>
<reference evidence="2 3" key="2">
    <citation type="journal article" date="2012" name="BMC Genomics">
        <title>The genome of Pelobacter carbinolicus reveals surprising metabolic capabilities and physiological features.</title>
        <authorList>
            <person name="Aklujkar M."/>
            <person name="Haveman S.A."/>
            <person name="Didonato R.Jr."/>
            <person name="Chertkov O."/>
            <person name="Han C.S."/>
            <person name="Land M.L."/>
            <person name="Brown P."/>
            <person name="Lovley D.R."/>
        </authorList>
    </citation>
    <scope>NUCLEOTIDE SEQUENCE [LARGE SCALE GENOMIC DNA]</scope>
    <source>
        <strain evidence="3">DSM 2380 / NBRC 103641 / GraBd1</strain>
    </source>
</reference>
<keyword evidence="1" id="KW-0732">Signal</keyword>
<reference evidence="3" key="1">
    <citation type="submission" date="2005-10" db="EMBL/GenBank/DDBJ databases">
        <title>Complete sequence of Pelobacter carbinolicus DSM 2380.</title>
        <authorList>
            <person name="Copeland A."/>
            <person name="Lucas S."/>
            <person name="Lapidus A."/>
            <person name="Barry K."/>
            <person name="Detter J.C."/>
            <person name="Glavina T."/>
            <person name="Hammon N."/>
            <person name="Israni S."/>
            <person name="Pitluck S."/>
            <person name="Chertkov O."/>
            <person name="Schmutz J."/>
            <person name="Larimer F."/>
            <person name="Land M."/>
            <person name="Kyrpides N."/>
            <person name="Ivanova N."/>
            <person name="Richardson P."/>
        </authorList>
    </citation>
    <scope>NUCLEOTIDE SEQUENCE [LARGE SCALE GENOMIC DNA]</scope>
    <source>
        <strain evidence="3">DSM 2380 / NBRC 103641 / GraBd1</strain>
    </source>
</reference>
<dbReference type="HOGENOM" id="CLU_1298777_0_0_7"/>
<keyword evidence="3" id="KW-1185">Reference proteome</keyword>
<sequence length="212" mass="24551">MFRQICMALIILILASPLKAEDIFYENAQTGTIGFQGLRFGQPPSDDMICIGGPCSFGQQGKIIKKKRSIISTYKKSKDITHYNLIEISAPKYIFWENQFFRVSFQIICKPENAEQCIDTICSKLDRHYGLTLVGEVSEHINPQDELKVRLFLTKSGEIVEVHRYKSRGRWQQPFVRFYNKTLMDRVRLEVNPNYVPMEINCSTKAGKWNQS</sequence>
<feature type="chain" id="PRO_5004169751" evidence="1">
    <location>
        <begin position="21"/>
        <end position="212"/>
    </location>
</feature>
<evidence type="ECO:0000313" key="2">
    <source>
        <dbReference type="EMBL" id="ABI81783.1"/>
    </source>
</evidence>
<proteinExistence type="predicted"/>
<protein>
    <submittedName>
        <fullName evidence="2">Uncharacterized protein</fullName>
    </submittedName>
</protein>
<evidence type="ECO:0000313" key="3">
    <source>
        <dbReference type="Proteomes" id="UP000002534"/>
    </source>
</evidence>